<organism evidence="2 3">
    <name type="scientific">Seinonella peptonophila</name>
    <dbReference type="NCBI Taxonomy" id="112248"/>
    <lineage>
        <taxon>Bacteria</taxon>
        <taxon>Bacillati</taxon>
        <taxon>Bacillota</taxon>
        <taxon>Bacilli</taxon>
        <taxon>Bacillales</taxon>
        <taxon>Thermoactinomycetaceae</taxon>
        <taxon>Seinonella</taxon>
    </lineage>
</organism>
<evidence type="ECO:0000256" key="1">
    <source>
        <dbReference type="SAM" id="MobiDB-lite"/>
    </source>
</evidence>
<dbReference type="AlphaFoldDB" id="A0A1M4SMA9"/>
<dbReference type="PANTHER" id="PTHR40053:SF1">
    <property type="entry name" value="SPORULATION-CONTROL PROTEIN SPO0M"/>
    <property type="match status" value="1"/>
</dbReference>
<dbReference type="EMBL" id="FQVL01000001">
    <property type="protein sequence ID" value="SHE33288.1"/>
    <property type="molecule type" value="Genomic_DNA"/>
</dbReference>
<dbReference type="Proteomes" id="UP000184476">
    <property type="component" value="Unassembled WGS sequence"/>
</dbReference>
<evidence type="ECO:0000313" key="3">
    <source>
        <dbReference type="Proteomes" id="UP000184476"/>
    </source>
</evidence>
<dbReference type="PANTHER" id="PTHR40053">
    <property type="entry name" value="SPORULATION-CONTROL PROTEIN SPO0M"/>
    <property type="match status" value="1"/>
</dbReference>
<gene>
    <name evidence="2" type="ORF">SAMN05444392_10142</name>
</gene>
<dbReference type="SUPFAM" id="SSF81296">
    <property type="entry name" value="E set domains"/>
    <property type="match status" value="1"/>
</dbReference>
<dbReference type="InterPro" id="IPR014756">
    <property type="entry name" value="Ig_E-set"/>
</dbReference>
<keyword evidence="3" id="KW-1185">Reference proteome</keyword>
<evidence type="ECO:0000313" key="2">
    <source>
        <dbReference type="EMBL" id="SHE33288.1"/>
    </source>
</evidence>
<name>A0A1M4SMA9_9BACL</name>
<proteinExistence type="predicted"/>
<sequence length="307" mass="35564">MFKKFLAKLGKGSTTVDLVIDKHEYKLGEQIFGQIVLKGGTIEQYINKLEVELTLRIAAKEQHYSQLIQSFVFDEPFKIQPEEEKHYPFHYELPYNLLITGPHISYDFVTHLDIKGGVDSTDRDPITIQPPDHLQNILFAFEQLGFREKYDSRSFDGSYQEFELTPTTYYHDQIEELEFNVIFEETGIALLLELDLYSFLGEKEIHRELFIEHDLLNNVEQLTSYFQQIIDEMIASPAQYHHSDKKHLLSKYPVTKILGGAAVGLIAAGLLKETIDDIDDLVDDNEDDNTDYQDDDEGFSFFDDDED</sequence>
<feature type="region of interest" description="Disordered" evidence="1">
    <location>
        <begin position="282"/>
        <end position="307"/>
    </location>
</feature>
<protein>
    <submittedName>
        <fullName evidence="2">Sporulation-control protein</fullName>
    </submittedName>
</protein>
<reference evidence="2 3" key="1">
    <citation type="submission" date="2016-11" db="EMBL/GenBank/DDBJ databases">
        <authorList>
            <person name="Jaros S."/>
            <person name="Januszkiewicz K."/>
            <person name="Wedrychowicz H."/>
        </authorList>
    </citation>
    <scope>NUCLEOTIDE SEQUENCE [LARGE SCALE GENOMIC DNA]</scope>
    <source>
        <strain evidence="2 3">DSM 44666</strain>
    </source>
</reference>
<accession>A0A1M4SMA9</accession>
<dbReference type="InterPro" id="IPR009776">
    <property type="entry name" value="Spore_0_M"/>
</dbReference>
<dbReference type="Pfam" id="PF07070">
    <property type="entry name" value="Spo0M"/>
    <property type="match status" value="1"/>
</dbReference>
<dbReference type="STRING" id="112248.SAMN05444392_10142"/>